<comment type="caution">
    <text evidence="1">The sequence shown here is derived from an EMBL/GenBank/DDBJ whole genome shotgun (WGS) entry which is preliminary data.</text>
</comment>
<organism evidence="1 2">
    <name type="scientific">Pseudomonas machongensis</name>
    <dbReference type="NCBI Taxonomy" id="3110229"/>
    <lineage>
        <taxon>Bacteria</taxon>
        <taxon>Pseudomonadati</taxon>
        <taxon>Pseudomonadota</taxon>
        <taxon>Gammaproteobacteria</taxon>
        <taxon>Pseudomonadales</taxon>
        <taxon>Pseudomonadaceae</taxon>
        <taxon>Pseudomonas</taxon>
    </lineage>
</organism>
<evidence type="ECO:0000313" key="1">
    <source>
        <dbReference type="EMBL" id="MEA5672655.1"/>
    </source>
</evidence>
<dbReference type="EMBL" id="JAYFUI010000155">
    <property type="protein sequence ID" value="MEA5672655.1"/>
    <property type="molecule type" value="Genomic_DNA"/>
</dbReference>
<name>A0ABU5VH34_9PSED</name>
<accession>A0ABU5VH34</accession>
<gene>
    <name evidence="1" type="ORF">VA602_15050</name>
</gene>
<evidence type="ECO:0000313" key="2">
    <source>
        <dbReference type="Proteomes" id="UP001302573"/>
    </source>
</evidence>
<keyword evidence="2" id="KW-1185">Reference proteome</keyword>
<reference evidence="1 2" key="1">
    <citation type="submission" date="2023-12" db="EMBL/GenBank/DDBJ databases">
        <title>Pseudomonas machongensis sp. nov., isolated from wilted pepper plants (Capsicum annuum).</title>
        <authorList>
            <person name="Qiu M."/>
            <person name="Li Y."/>
            <person name="Liu Q."/>
            <person name="Zhang X."/>
            <person name="Huang Y."/>
            <person name="Guo R."/>
            <person name="Hu M."/>
            <person name="Zhou J."/>
            <person name="Zhou X."/>
        </authorList>
    </citation>
    <scope>NUCLEOTIDE SEQUENCE [LARGE SCALE GENOMIC DNA]</scope>
    <source>
        <strain evidence="1 2">MH2</strain>
    </source>
</reference>
<protein>
    <submittedName>
        <fullName evidence="1">Uncharacterized protein</fullName>
    </submittedName>
</protein>
<dbReference type="Proteomes" id="UP001302573">
    <property type="component" value="Unassembled WGS sequence"/>
</dbReference>
<sequence length="108" mass="12187">MAWEGPDKGLIRCWEIGRQKAESHPDLAQKCRDNQLPVLGWKGGHDRAIQKPLKFGSLKYLAQWQGLRGEDLSIETAREITLTCSQTGMRTTFTPEQNKYADATLLGE</sequence>
<proteinExistence type="predicted"/>